<accession>F4R6S4</accession>
<protein>
    <submittedName>
        <fullName evidence="3">Uncharacterized protein</fullName>
    </submittedName>
</protein>
<dbReference type="KEGG" id="mlr:MELLADRAFT_101729"/>
<reference evidence="4" key="1">
    <citation type="journal article" date="2011" name="Proc. Natl. Acad. Sci. U.S.A.">
        <title>Obligate biotrophy features unraveled by the genomic analysis of rust fungi.</title>
        <authorList>
            <person name="Duplessis S."/>
            <person name="Cuomo C.A."/>
            <person name="Lin Y.-C."/>
            <person name="Aerts A."/>
            <person name="Tisserant E."/>
            <person name="Veneault-Fourrey C."/>
            <person name="Joly D.L."/>
            <person name="Hacquard S."/>
            <person name="Amselem J."/>
            <person name="Cantarel B.L."/>
            <person name="Chiu R."/>
            <person name="Coutinho P.M."/>
            <person name="Feau N."/>
            <person name="Field M."/>
            <person name="Frey P."/>
            <person name="Gelhaye E."/>
            <person name="Goldberg J."/>
            <person name="Grabherr M.G."/>
            <person name="Kodira C.D."/>
            <person name="Kohler A."/>
            <person name="Kuees U."/>
            <person name="Lindquist E.A."/>
            <person name="Lucas S.M."/>
            <person name="Mago R."/>
            <person name="Mauceli E."/>
            <person name="Morin E."/>
            <person name="Murat C."/>
            <person name="Pangilinan J.L."/>
            <person name="Park R."/>
            <person name="Pearson M."/>
            <person name="Quesneville H."/>
            <person name="Rouhier N."/>
            <person name="Sakthikumar S."/>
            <person name="Salamov A.A."/>
            <person name="Schmutz J."/>
            <person name="Selles B."/>
            <person name="Shapiro H."/>
            <person name="Tanguay P."/>
            <person name="Tuskan G.A."/>
            <person name="Henrissat B."/>
            <person name="Van de Peer Y."/>
            <person name="Rouze P."/>
            <person name="Ellis J.G."/>
            <person name="Dodds P.N."/>
            <person name="Schein J.E."/>
            <person name="Zhong S."/>
            <person name="Hamelin R.C."/>
            <person name="Grigoriev I.V."/>
            <person name="Szabo L.J."/>
            <person name="Martin F."/>
        </authorList>
    </citation>
    <scope>NUCLEOTIDE SEQUENCE [LARGE SCALE GENOMIC DNA]</scope>
    <source>
        <strain evidence="4">98AG31 / pathotype 3-4-7</strain>
    </source>
</reference>
<feature type="transmembrane region" description="Helical" evidence="1">
    <location>
        <begin position="149"/>
        <end position="168"/>
    </location>
</feature>
<evidence type="ECO:0000256" key="2">
    <source>
        <dbReference type="SAM" id="SignalP"/>
    </source>
</evidence>
<dbReference type="VEuPathDB" id="FungiDB:MELLADRAFT_101729"/>
<keyword evidence="1" id="KW-0472">Membrane</keyword>
<feature type="signal peptide" evidence="2">
    <location>
        <begin position="1"/>
        <end position="21"/>
    </location>
</feature>
<dbReference type="Proteomes" id="UP000001072">
    <property type="component" value="Unassembled WGS sequence"/>
</dbReference>
<keyword evidence="2" id="KW-0732">Signal</keyword>
<proteinExistence type="predicted"/>
<evidence type="ECO:0000313" key="4">
    <source>
        <dbReference type="Proteomes" id="UP000001072"/>
    </source>
</evidence>
<dbReference type="HOGENOM" id="CLU_713860_0_0_1"/>
<dbReference type="GeneID" id="18921462"/>
<name>F4R6S4_MELLP</name>
<evidence type="ECO:0000313" key="3">
    <source>
        <dbReference type="EMBL" id="EGG12408.1"/>
    </source>
</evidence>
<organism evidence="4">
    <name type="scientific">Melampsora larici-populina (strain 98AG31 / pathotype 3-4-7)</name>
    <name type="common">Poplar leaf rust fungus</name>
    <dbReference type="NCBI Taxonomy" id="747676"/>
    <lineage>
        <taxon>Eukaryota</taxon>
        <taxon>Fungi</taxon>
        <taxon>Dikarya</taxon>
        <taxon>Basidiomycota</taxon>
        <taxon>Pucciniomycotina</taxon>
        <taxon>Pucciniomycetes</taxon>
        <taxon>Pucciniales</taxon>
        <taxon>Melampsoraceae</taxon>
        <taxon>Melampsora</taxon>
    </lineage>
</organism>
<dbReference type="RefSeq" id="XP_007404783.1">
    <property type="nucleotide sequence ID" value="XM_007404721.1"/>
</dbReference>
<keyword evidence="4" id="KW-1185">Reference proteome</keyword>
<feature type="transmembrane region" description="Helical" evidence="1">
    <location>
        <begin position="180"/>
        <end position="204"/>
    </location>
</feature>
<keyword evidence="1" id="KW-0812">Transmembrane</keyword>
<dbReference type="InParanoid" id="F4R6S4"/>
<evidence type="ECO:0000256" key="1">
    <source>
        <dbReference type="SAM" id="Phobius"/>
    </source>
</evidence>
<dbReference type="EMBL" id="GL883091">
    <property type="protein sequence ID" value="EGG12408.1"/>
    <property type="molecule type" value="Genomic_DNA"/>
</dbReference>
<keyword evidence="1" id="KW-1133">Transmembrane helix</keyword>
<dbReference type="AlphaFoldDB" id="F4R6S4"/>
<feature type="chain" id="PRO_5003317313" evidence="2">
    <location>
        <begin position="22"/>
        <end position="387"/>
    </location>
</feature>
<feature type="transmembrane region" description="Helical" evidence="1">
    <location>
        <begin position="350"/>
        <end position="372"/>
    </location>
</feature>
<gene>
    <name evidence="3" type="ORF">MELLADRAFT_101729</name>
</gene>
<sequence>MAGPLIGWLITQIWMLAYTGALSTTTTRRISADRLGAGTELRRSYPKPVIEIFLEEKLAKKQDSGCVVSRESRRIVLGLYVIEPLGTLFHEEFPYHLRASIEHTICCRMLCQSASLMFFRIMSRRFYLFKLNELGLVQVDCSNLCSIGYLIYSVLLSLSNLVTLVDMISKQLSAGRYQTWQIFLFGTKFIVALDASWGFLWVVVCHCATLKWRSPTSQTEFGKTIIPRSVPWALHAAVLGARLWPATIQEYSRMDDIVRPVIEALLNSALTYSPDTYSASKLWMILLPSIHALPHLAYIPCLMILLRGMYNGPAKPAMKRDEELGASSQTLQRSMSQMNESITPQRDATVLHALVFYTSILVHLPVLIWASVVGGHSASGSDFHFLA</sequence>
<dbReference type="OrthoDB" id="2506867at2759"/>